<dbReference type="EMBL" id="ML220152">
    <property type="protein sequence ID" value="TGZ77554.1"/>
    <property type="molecule type" value="Genomic_DNA"/>
</dbReference>
<dbReference type="InterPro" id="IPR001138">
    <property type="entry name" value="Zn2Cys6_DnaBD"/>
</dbReference>
<dbReference type="GO" id="GO:0000981">
    <property type="term" value="F:DNA-binding transcription factor activity, RNA polymerase II-specific"/>
    <property type="evidence" value="ECO:0007669"/>
    <property type="project" value="InterPro"/>
</dbReference>
<evidence type="ECO:0000256" key="7">
    <source>
        <dbReference type="SAM" id="MobiDB-lite"/>
    </source>
</evidence>
<dbReference type="PANTHER" id="PTHR36206:SF13">
    <property type="entry name" value="TRANSCRIPTIONAL REGULATORY PROTEIN MOC3"/>
    <property type="match status" value="1"/>
</dbReference>
<dbReference type="CDD" id="cd00067">
    <property type="entry name" value="GAL4"/>
    <property type="match status" value="1"/>
</dbReference>
<feature type="compositionally biased region" description="Polar residues" evidence="7">
    <location>
        <begin position="30"/>
        <end position="41"/>
    </location>
</feature>
<dbReference type="OrthoDB" id="5375558at2759"/>
<feature type="region of interest" description="Disordered" evidence="7">
    <location>
        <begin position="510"/>
        <end position="532"/>
    </location>
</feature>
<evidence type="ECO:0000256" key="4">
    <source>
        <dbReference type="ARBA" id="ARBA00023125"/>
    </source>
</evidence>
<dbReference type="Proteomes" id="UP000298138">
    <property type="component" value="Unassembled WGS sequence"/>
</dbReference>
<dbReference type="AlphaFoldDB" id="A0A4V3SHU0"/>
<dbReference type="InterPro" id="IPR036864">
    <property type="entry name" value="Zn2-C6_fun-type_DNA-bd_sf"/>
</dbReference>
<dbReference type="InterPro" id="IPR052360">
    <property type="entry name" value="Transcr_Regulatory_Proteins"/>
</dbReference>
<keyword evidence="10" id="KW-1185">Reference proteome</keyword>
<feature type="domain" description="Zn(2)-C6 fungal-type" evidence="8">
    <location>
        <begin position="196"/>
        <end position="224"/>
    </location>
</feature>
<reference evidence="9 10" key="1">
    <citation type="submission" date="2019-04" db="EMBL/GenBank/DDBJ databases">
        <title>Comparative genomics and transcriptomics to analyze fruiting body development in filamentous ascomycetes.</title>
        <authorList>
            <consortium name="DOE Joint Genome Institute"/>
            <person name="Lutkenhaus R."/>
            <person name="Traeger S."/>
            <person name="Breuer J."/>
            <person name="Kuo A."/>
            <person name="Lipzen A."/>
            <person name="Pangilinan J."/>
            <person name="Dilworth D."/>
            <person name="Sandor L."/>
            <person name="Poggeler S."/>
            <person name="Barry K."/>
            <person name="Grigoriev I.V."/>
            <person name="Nowrousian M."/>
        </authorList>
    </citation>
    <scope>NUCLEOTIDE SEQUENCE [LARGE SCALE GENOMIC DNA]</scope>
    <source>
        <strain evidence="9 10">CBS 389.68</strain>
    </source>
</reference>
<keyword evidence="6" id="KW-0539">Nucleus</keyword>
<evidence type="ECO:0000256" key="5">
    <source>
        <dbReference type="ARBA" id="ARBA00023163"/>
    </source>
</evidence>
<feature type="compositionally biased region" description="Pro residues" evidence="7">
    <location>
        <begin position="516"/>
        <end position="528"/>
    </location>
</feature>
<dbReference type="PANTHER" id="PTHR36206">
    <property type="entry name" value="ASPERCRYPTIN BIOSYNTHESIS CLUSTER-SPECIFIC TRANSCRIPTION REGULATOR ATNN-RELATED"/>
    <property type="match status" value="1"/>
</dbReference>
<dbReference type="InParanoid" id="A0A4V3SHU0"/>
<dbReference type="SUPFAM" id="SSF57701">
    <property type="entry name" value="Zn2/Cys6 DNA-binding domain"/>
    <property type="match status" value="1"/>
</dbReference>
<feature type="compositionally biased region" description="Low complexity" evidence="7">
    <location>
        <begin position="65"/>
        <end position="79"/>
    </location>
</feature>
<name>A0A4V3SHU0_9PEZI</name>
<evidence type="ECO:0000256" key="3">
    <source>
        <dbReference type="ARBA" id="ARBA00023015"/>
    </source>
</evidence>
<dbReference type="GO" id="GO:0003677">
    <property type="term" value="F:DNA binding"/>
    <property type="evidence" value="ECO:0007669"/>
    <property type="project" value="UniProtKB-KW"/>
</dbReference>
<dbReference type="PROSITE" id="PS00463">
    <property type="entry name" value="ZN2_CY6_FUNGAL_1"/>
    <property type="match status" value="1"/>
</dbReference>
<keyword evidence="1" id="KW-0479">Metal-binding</keyword>
<dbReference type="Gene3D" id="4.10.240.10">
    <property type="entry name" value="Zn(2)-C6 fungal-type DNA-binding domain"/>
    <property type="match status" value="1"/>
</dbReference>
<keyword evidence="5" id="KW-0804">Transcription</keyword>
<evidence type="ECO:0000256" key="2">
    <source>
        <dbReference type="ARBA" id="ARBA00022833"/>
    </source>
</evidence>
<dbReference type="Pfam" id="PF00172">
    <property type="entry name" value="Zn_clus"/>
    <property type="match status" value="1"/>
</dbReference>
<keyword evidence="2" id="KW-0862">Zinc</keyword>
<proteinExistence type="predicted"/>
<protein>
    <recommendedName>
        <fullName evidence="8">Zn(2)-C6 fungal-type domain-containing protein</fullName>
    </recommendedName>
</protein>
<feature type="region of interest" description="Disordered" evidence="7">
    <location>
        <begin position="167"/>
        <end position="188"/>
    </location>
</feature>
<feature type="region of interest" description="Disordered" evidence="7">
    <location>
        <begin position="1"/>
        <end position="137"/>
    </location>
</feature>
<evidence type="ECO:0000313" key="10">
    <source>
        <dbReference type="Proteomes" id="UP000298138"/>
    </source>
</evidence>
<dbReference type="GO" id="GO:0008270">
    <property type="term" value="F:zinc ion binding"/>
    <property type="evidence" value="ECO:0007669"/>
    <property type="project" value="InterPro"/>
</dbReference>
<dbReference type="STRING" id="341454.A0A4V3SHU0"/>
<keyword evidence="4" id="KW-0238">DNA-binding</keyword>
<gene>
    <name evidence="9" type="ORF">EX30DRAFT_199319</name>
</gene>
<sequence length="645" mass="70734">MGKHERSSKSANRPAPYPVLVGSPHHQRSSAHSTPLQSPTLQYAGLPQMSQQHPPQVSRPPPTSYPTSAPYSPAYQYAPQPGPPTHLPRLGSPFPQTPGPSLPSLRSNFPPTHLPPLTSSHEGSPIPGSPIPLPGGPHPGPGVMYHQYYSVPTAGHPQVAAVVSNPPPQRYQLPSNDKVMSGGRHKKEIKRRTKTGCLTCRKRRIKCDEGHPTCHNCAKSKRECLGYDPIFKPQQGPAQPAAIQPAPPPGLAPVPAYGVVLPSIPAYTPRGTSASSPASSCGVGDYPPVDPALDGATSHPQALPPPIMDPNYRVDYNPRPYDRTSPFASAAEGYRHTPHAYPPILPPSDPSVSSNPAKRITIDDLLSRRGSSSGPPLSPPSSERASVLELLEPLKAFYIYQLAPRLDSFFETRWFATTGFQQLSFDPQFAEDMCTVFERLRMRNYTYVDEEDPTIQRRGMPSNLLWAAIRLCFGTKVSNSDGRSHHTAQPALDNKSMEVLRKINIVESLLSGTPDNTPPSPSPVPGSPRDPSSENYFWDLLEDITRIQPTDADRERELELLFNKSEHAAAHRDHRRVLAWIAEVSKAGAVEKGATLARPAVIRNHLENIAGDRTRPQLLEIRICGRAIGLWTEPILDSPWIERRE</sequence>
<evidence type="ECO:0000313" key="9">
    <source>
        <dbReference type="EMBL" id="TGZ77554.1"/>
    </source>
</evidence>
<organism evidence="9 10">
    <name type="scientific">Ascodesmis nigricans</name>
    <dbReference type="NCBI Taxonomy" id="341454"/>
    <lineage>
        <taxon>Eukaryota</taxon>
        <taxon>Fungi</taxon>
        <taxon>Dikarya</taxon>
        <taxon>Ascomycota</taxon>
        <taxon>Pezizomycotina</taxon>
        <taxon>Pezizomycetes</taxon>
        <taxon>Pezizales</taxon>
        <taxon>Ascodesmidaceae</taxon>
        <taxon>Ascodesmis</taxon>
    </lineage>
</organism>
<keyword evidence="3" id="KW-0805">Transcription regulation</keyword>
<feature type="compositionally biased region" description="Pro residues" evidence="7">
    <location>
        <begin position="127"/>
        <end position="137"/>
    </location>
</feature>
<evidence type="ECO:0000256" key="1">
    <source>
        <dbReference type="ARBA" id="ARBA00022723"/>
    </source>
</evidence>
<dbReference type="PROSITE" id="PS50048">
    <property type="entry name" value="ZN2_CY6_FUNGAL_2"/>
    <property type="match status" value="1"/>
</dbReference>
<evidence type="ECO:0000259" key="8">
    <source>
        <dbReference type="PROSITE" id="PS50048"/>
    </source>
</evidence>
<accession>A0A4V3SHU0</accession>
<dbReference type="SMART" id="SM00066">
    <property type="entry name" value="GAL4"/>
    <property type="match status" value="1"/>
</dbReference>
<evidence type="ECO:0000256" key="6">
    <source>
        <dbReference type="ARBA" id="ARBA00023242"/>
    </source>
</evidence>